<organism evidence="2 3">
    <name type="scientific">Chloebia gouldiae</name>
    <name type="common">Gouldian finch</name>
    <name type="synonym">Erythrura gouldiae</name>
    <dbReference type="NCBI Taxonomy" id="44316"/>
    <lineage>
        <taxon>Eukaryota</taxon>
        <taxon>Metazoa</taxon>
        <taxon>Chordata</taxon>
        <taxon>Craniata</taxon>
        <taxon>Vertebrata</taxon>
        <taxon>Euteleostomi</taxon>
        <taxon>Archelosauria</taxon>
        <taxon>Archosauria</taxon>
        <taxon>Dinosauria</taxon>
        <taxon>Saurischia</taxon>
        <taxon>Theropoda</taxon>
        <taxon>Coelurosauria</taxon>
        <taxon>Aves</taxon>
        <taxon>Neognathae</taxon>
        <taxon>Neoaves</taxon>
        <taxon>Telluraves</taxon>
        <taxon>Australaves</taxon>
        <taxon>Passeriformes</taxon>
        <taxon>Passeroidea</taxon>
        <taxon>Passeridae</taxon>
        <taxon>Chloebia</taxon>
    </lineage>
</organism>
<feature type="non-terminal residue" evidence="2">
    <location>
        <position position="1"/>
    </location>
</feature>
<proteinExistence type="predicted"/>
<dbReference type="EMBL" id="QUSF01000033">
    <property type="protein sequence ID" value="RLV99256.1"/>
    <property type="molecule type" value="Genomic_DNA"/>
</dbReference>
<feature type="non-terminal residue" evidence="2">
    <location>
        <position position="237"/>
    </location>
</feature>
<evidence type="ECO:0000313" key="3">
    <source>
        <dbReference type="Proteomes" id="UP000276834"/>
    </source>
</evidence>
<evidence type="ECO:0000256" key="1">
    <source>
        <dbReference type="SAM" id="MobiDB-lite"/>
    </source>
</evidence>
<gene>
    <name evidence="2" type="ORF">DV515_00009865</name>
</gene>
<accession>A0A3L8SAB8</accession>
<comment type="caution">
    <text evidence="2">The sequence shown here is derived from an EMBL/GenBank/DDBJ whole genome shotgun (WGS) entry which is preliminary data.</text>
</comment>
<dbReference type="Proteomes" id="UP000276834">
    <property type="component" value="Unassembled WGS sequence"/>
</dbReference>
<evidence type="ECO:0000313" key="2">
    <source>
        <dbReference type="EMBL" id="RLV99256.1"/>
    </source>
</evidence>
<keyword evidence="3" id="KW-1185">Reference proteome</keyword>
<name>A0A3L8SAB8_CHLGU</name>
<feature type="region of interest" description="Disordered" evidence="1">
    <location>
        <begin position="218"/>
        <end position="237"/>
    </location>
</feature>
<dbReference type="AlphaFoldDB" id="A0A3L8SAB8"/>
<sequence>INPAERPCGETLRINPAERPCGQALWPNSAGRPCEQTLRTRRPRPGRHPTPAPHPQHRGCSQPASPHAAPCVPPRTSPCAALSVGYRPTRLPALFLHCSLYVQPSPAHLEVLRKLSAALHYTRRSPTLVGALRAHSQNRAAVIPTGSQRSSSVAVLGPPSILVRKRGLGCWDSAPQWEGNSARPVAQLAQPGHPWHTTLCLHNPAQASSFQGLVSKINNSFLNPPKNPKPNPSPAQL</sequence>
<feature type="region of interest" description="Disordered" evidence="1">
    <location>
        <begin position="20"/>
        <end position="72"/>
    </location>
</feature>
<reference evidence="2 3" key="1">
    <citation type="journal article" date="2018" name="Proc. R. Soc. B">
        <title>A non-coding region near Follistatin controls head colour polymorphism in the Gouldian finch.</title>
        <authorList>
            <person name="Toomey M.B."/>
            <person name="Marques C.I."/>
            <person name="Andrade P."/>
            <person name="Araujo P.M."/>
            <person name="Sabatino S."/>
            <person name="Gazda M.A."/>
            <person name="Afonso S."/>
            <person name="Lopes R.J."/>
            <person name="Corbo J.C."/>
            <person name="Carneiro M."/>
        </authorList>
    </citation>
    <scope>NUCLEOTIDE SEQUENCE [LARGE SCALE GENOMIC DNA]</scope>
    <source>
        <strain evidence="2">Red01</strain>
        <tissue evidence="2">Muscle</tissue>
    </source>
</reference>
<feature type="compositionally biased region" description="Pro residues" evidence="1">
    <location>
        <begin position="225"/>
        <end position="237"/>
    </location>
</feature>
<protein>
    <submittedName>
        <fullName evidence="2">Uncharacterized protein</fullName>
    </submittedName>
</protein>